<feature type="transmembrane region" description="Helical" evidence="1">
    <location>
        <begin position="261"/>
        <end position="282"/>
    </location>
</feature>
<accession>A0A812WXB6</accession>
<evidence type="ECO:0000259" key="2">
    <source>
        <dbReference type="Pfam" id="PF13676"/>
    </source>
</evidence>
<name>A0A812WXB6_SYMPI</name>
<dbReference type="InterPro" id="IPR035897">
    <property type="entry name" value="Toll_tir_struct_dom_sf"/>
</dbReference>
<protein>
    <recommendedName>
        <fullName evidence="2">TIR domain-containing protein</fullName>
    </recommendedName>
</protein>
<evidence type="ECO:0000313" key="3">
    <source>
        <dbReference type="EMBL" id="CAE7703588.1"/>
    </source>
</evidence>
<sequence length="596" mass="67924">MSTPSSRSLMHPEAYIVPCSKCTWDIFLSHKQSNAQDAMQSLRMALSERMPSSSFWLDIEQDPTVQGMCHGVSNSKNFLLFLTTGVTESKFCMMEMRWALQAQKNIILVSETDERHGKPELGELIQKCPGDLKHVFEEHVIIPWFRDPEIRSVCVTKILKKCVFEVDAERTSITSKLQRPLMFSNNAELMSLASSEEQAVQVIDQSFVFFTSFWGIALPGASTCTRRFAVFVTFLVLACGAVCFSRIFHQQGPSWLDAWTWTQNVVAHPVVFLLLQVMLSILRSESILDLLENHIDCNRSQAASLRFRTKILCCAVSMLTLAMAGLTCWGFLPGFLHPDYIGALGNDQPDHRFVYGIVHSFAFVVVLPIMFGSGFSAMVILMLIQELCFMAFTTNLQRLNPDLSNVKLDSTFASTAALSVEEGDLARFKIGFLKTWQLQKKIHRRIAIPYTVFWVCQLAALPWSVISLSQGFAADFSDERLERLRQHQHLQVRLWAIMLVSPWFGIEGYIFGFWPWLNLYYHQRFFNLTKQMIFTKMQVETAFRSFLRDFALHFSAYAIHATAAMLPLYFSVLLVNTLGNVAGGVRVLRALWELRT</sequence>
<dbReference type="EMBL" id="CAJNIZ010044864">
    <property type="protein sequence ID" value="CAE7703588.1"/>
    <property type="molecule type" value="Genomic_DNA"/>
</dbReference>
<gene>
    <name evidence="3" type="ORF">SPIL2461_LOCUS19823</name>
</gene>
<feature type="domain" description="TIR" evidence="2">
    <location>
        <begin position="26"/>
        <end position="121"/>
    </location>
</feature>
<feature type="transmembrane region" description="Helical" evidence="1">
    <location>
        <begin position="228"/>
        <end position="249"/>
    </location>
</feature>
<dbReference type="SUPFAM" id="SSF52200">
    <property type="entry name" value="Toll/Interleukin receptor TIR domain"/>
    <property type="match status" value="1"/>
</dbReference>
<dbReference type="AlphaFoldDB" id="A0A812WXB6"/>
<dbReference type="OrthoDB" id="423260at2759"/>
<feature type="transmembrane region" description="Helical" evidence="1">
    <location>
        <begin position="494"/>
        <end position="517"/>
    </location>
</feature>
<dbReference type="Gene3D" id="3.40.50.10140">
    <property type="entry name" value="Toll/interleukin-1 receptor homology (TIR) domain"/>
    <property type="match status" value="1"/>
</dbReference>
<feature type="transmembrane region" description="Helical" evidence="1">
    <location>
        <begin position="550"/>
        <end position="570"/>
    </location>
</feature>
<comment type="caution">
    <text evidence="3">The sequence shown here is derived from an EMBL/GenBank/DDBJ whole genome shotgun (WGS) entry which is preliminary data.</text>
</comment>
<reference evidence="3" key="1">
    <citation type="submission" date="2021-02" db="EMBL/GenBank/DDBJ databases">
        <authorList>
            <person name="Dougan E. K."/>
            <person name="Rhodes N."/>
            <person name="Thang M."/>
            <person name="Chan C."/>
        </authorList>
    </citation>
    <scope>NUCLEOTIDE SEQUENCE</scope>
</reference>
<dbReference type="InterPro" id="IPR000157">
    <property type="entry name" value="TIR_dom"/>
</dbReference>
<keyword evidence="1" id="KW-0472">Membrane</keyword>
<keyword evidence="1" id="KW-0812">Transmembrane</keyword>
<dbReference type="Pfam" id="PF13676">
    <property type="entry name" value="TIR_2"/>
    <property type="match status" value="1"/>
</dbReference>
<proteinExistence type="predicted"/>
<evidence type="ECO:0000313" key="4">
    <source>
        <dbReference type="Proteomes" id="UP000649617"/>
    </source>
</evidence>
<dbReference type="GO" id="GO:0007165">
    <property type="term" value="P:signal transduction"/>
    <property type="evidence" value="ECO:0007669"/>
    <property type="project" value="InterPro"/>
</dbReference>
<organism evidence="3 4">
    <name type="scientific">Symbiodinium pilosum</name>
    <name type="common">Dinoflagellate</name>
    <dbReference type="NCBI Taxonomy" id="2952"/>
    <lineage>
        <taxon>Eukaryota</taxon>
        <taxon>Sar</taxon>
        <taxon>Alveolata</taxon>
        <taxon>Dinophyceae</taxon>
        <taxon>Suessiales</taxon>
        <taxon>Symbiodiniaceae</taxon>
        <taxon>Symbiodinium</taxon>
    </lineage>
</organism>
<keyword evidence="1" id="KW-1133">Transmembrane helix</keyword>
<evidence type="ECO:0000256" key="1">
    <source>
        <dbReference type="SAM" id="Phobius"/>
    </source>
</evidence>
<keyword evidence="4" id="KW-1185">Reference proteome</keyword>
<feature type="transmembrane region" description="Helical" evidence="1">
    <location>
        <begin position="352"/>
        <end position="384"/>
    </location>
</feature>
<feature type="transmembrane region" description="Helical" evidence="1">
    <location>
        <begin position="311"/>
        <end position="332"/>
    </location>
</feature>
<dbReference type="Proteomes" id="UP000649617">
    <property type="component" value="Unassembled WGS sequence"/>
</dbReference>
<feature type="transmembrane region" description="Helical" evidence="1">
    <location>
        <begin position="447"/>
        <end position="474"/>
    </location>
</feature>